<sequence>MKLPALRWLLDPATSLLALRLRAQERGRMSYDAAWRLARVTRHPDEMVYRHHGHLAEKSGNENIVSDQ</sequence>
<proteinExistence type="predicted"/>
<protein>
    <submittedName>
        <fullName evidence="1">Uncharacterized protein</fullName>
    </submittedName>
</protein>
<comment type="caution">
    <text evidence="1">The sequence shown here is derived from an EMBL/GenBank/DDBJ whole genome shotgun (WGS) entry which is preliminary data.</text>
</comment>
<dbReference type="EMBL" id="JBHVZQ010000003">
    <property type="protein sequence ID" value="MFF1272712.1"/>
    <property type="molecule type" value="Genomic_DNA"/>
</dbReference>
<organism evidence="1 2">
    <name type="scientific">Streptomyces marokkonensis</name>
    <dbReference type="NCBI Taxonomy" id="324855"/>
    <lineage>
        <taxon>Bacteria</taxon>
        <taxon>Bacillati</taxon>
        <taxon>Actinomycetota</taxon>
        <taxon>Actinomycetes</taxon>
        <taxon>Kitasatosporales</taxon>
        <taxon>Streptomycetaceae</taxon>
        <taxon>Streptomyces</taxon>
    </lineage>
</organism>
<dbReference type="RefSeq" id="WP_388233222.1">
    <property type="nucleotide sequence ID" value="NZ_JBHVZQ010000003.1"/>
</dbReference>
<dbReference type="Proteomes" id="UP001601627">
    <property type="component" value="Unassembled WGS sequence"/>
</dbReference>
<evidence type="ECO:0000313" key="1">
    <source>
        <dbReference type="EMBL" id="MFF1272712.1"/>
    </source>
</evidence>
<reference evidence="1 2" key="1">
    <citation type="submission" date="2024-09" db="EMBL/GenBank/DDBJ databases">
        <title>The Natural Products Discovery Center: Release of the First 8490 Sequenced Strains for Exploring Actinobacteria Biosynthetic Diversity.</title>
        <authorList>
            <person name="Kalkreuter E."/>
            <person name="Kautsar S.A."/>
            <person name="Yang D."/>
            <person name="Bader C.D."/>
            <person name="Teijaro C.N."/>
            <person name="Fluegel L."/>
            <person name="Davis C.M."/>
            <person name="Simpson J.R."/>
            <person name="Lauterbach L."/>
            <person name="Steele A.D."/>
            <person name="Gui C."/>
            <person name="Meng S."/>
            <person name="Li G."/>
            <person name="Viehrig K."/>
            <person name="Ye F."/>
            <person name="Su P."/>
            <person name="Kiefer A.F."/>
            <person name="Nichols A."/>
            <person name="Cepeda A.J."/>
            <person name="Yan W."/>
            <person name="Fan B."/>
            <person name="Jiang Y."/>
            <person name="Adhikari A."/>
            <person name="Zheng C.-J."/>
            <person name="Schuster L."/>
            <person name="Cowan T.M."/>
            <person name="Smanski M.J."/>
            <person name="Chevrette M.G."/>
            <person name="De Carvalho L.P.S."/>
            <person name="Shen B."/>
        </authorList>
    </citation>
    <scope>NUCLEOTIDE SEQUENCE [LARGE SCALE GENOMIC DNA]</scope>
    <source>
        <strain evidence="1 2">NPDC058328</strain>
    </source>
</reference>
<accession>A0ABW6Q0S3</accession>
<keyword evidence="2" id="KW-1185">Reference proteome</keyword>
<gene>
    <name evidence="1" type="ORF">ACFVZC_04760</name>
</gene>
<evidence type="ECO:0000313" key="2">
    <source>
        <dbReference type="Proteomes" id="UP001601627"/>
    </source>
</evidence>
<name>A0ABW6Q0S3_9ACTN</name>